<dbReference type="Proteomes" id="UP000185426">
    <property type="component" value="Chromosome"/>
</dbReference>
<dbReference type="Gene3D" id="2.160.20.10">
    <property type="entry name" value="Single-stranded right-handed beta-helix, Pectin lyase-like"/>
    <property type="match status" value="1"/>
</dbReference>
<reference evidence="2 3" key="1">
    <citation type="submission" date="2016-05" db="EMBL/GenBank/DDBJ databases">
        <title>Complete Genome and Methylome Analysis of Psychrotrophic Bacterial Isolates from Antarctic Lake Untersee.</title>
        <authorList>
            <person name="Fomenkov A."/>
            <person name="Akimov V.N."/>
            <person name="Vasilyeva L.V."/>
            <person name="Andersen D."/>
            <person name="Vincze T."/>
            <person name="Roberts R.J."/>
        </authorList>
    </citation>
    <scope>NUCLEOTIDE SEQUENCE [LARGE SCALE GENOMIC DNA]</scope>
    <source>
        <strain evidence="2 3">U14-5</strain>
    </source>
</reference>
<name>A0A1L6ZHE8_BACIA</name>
<dbReference type="InterPro" id="IPR011050">
    <property type="entry name" value="Pectin_lyase_fold/virulence"/>
</dbReference>
<protein>
    <recommendedName>
        <fullName evidence="1">Right handed beta helix domain-containing protein</fullName>
    </recommendedName>
</protein>
<evidence type="ECO:0000313" key="2">
    <source>
        <dbReference type="EMBL" id="APT45947.1"/>
    </source>
</evidence>
<sequence length="624" mass="69449">MVRLKKDYDATRNSVYESQLRGDMQTVENELNKNATELQSHKDSKKAHLSSQIMHGLFTVANRIDNMWARLTNLILNHDGNDVKEVVDIRVARDASIHPTAKDRLDYDFQILEQEIKDSAVSLNLKKFIKKYGSFTAGFKAALSLAKLYPVHIVVPPGKYKLMETARIYKNTHLTLQAGAVIKRGFVGSMLVNGDKDDQTKGYNGHGNILIDGQGMFDSAGGEIKEQCSVIGFAHAERIIIRDIAIKDVCGGHAFDCAGNKHVLIENVWFKGFADYKGDRWFSAAIQLDLMRSAGNFGAFGAYDQTVSKHVTVKDCYFSRSENLRGYARGVDSHTSTDGFWYSDIRIINNDFEDTMEYAVSGNKWEDVLIEGNRFKDCASGVRLMIPSVESVYTQDANGNPTNRVNKVKRLSVKDNTFTNIKERHAIQVYGRKGIQKIDDVDVSGNKINGVKVKHAIHLSDVDGFLVSNNQFRDIKHHGVLLTRCSNGKADLNVGRDIEGNGVRVELGCKNIDVTNTTLREVGYSGISVSGDSEDINVDFSDIQNAGKRTSSSNPYYGIILMDGVKDSAVRFNKVRGKKCRYAMYFTSKCTRIQHFGNRLKGAGAEGSLKDNSVDAIKTIENVT</sequence>
<dbReference type="InterPro" id="IPR039448">
    <property type="entry name" value="Beta_helix"/>
</dbReference>
<evidence type="ECO:0000259" key="1">
    <source>
        <dbReference type="Pfam" id="PF13229"/>
    </source>
</evidence>
<evidence type="ECO:0000313" key="3">
    <source>
        <dbReference type="Proteomes" id="UP000185426"/>
    </source>
</evidence>
<accession>A0A1L6ZHE8</accession>
<dbReference type="SMART" id="SM00710">
    <property type="entry name" value="PbH1"/>
    <property type="match status" value="9"/>
</dbReference>
<gene>
    <name evidence="2" type="ORF">BSA145_08530</name>
</gene>
<dbReference type="SUPFAM" id="SSF51126">
    <property type="entry name" value="Pectin lyase-like"/>
    <property type="match status" value="2"/>
</dbReference>
<proteinExistence type="predicted"/>
<dbReference type="InterPro" id="IPR006626">
    <property type="entry name" value="PbH1"/>
</dbReference>
<dbReference type="AlphaFoldDB" id="A0A1L6ZHE8"/>
<dbReference type="EMBL" id="CP015607">
    <property type="protein sequence ID" value="APT45947.1"/>
    <property type="molecule type" value="Genomic_DNA"/>
</dbReference>
<feature type="domain" description="Right handed beta helix" evidence="1">
    <location>
        <begin position="408"/>
        <end position="574"/>
    </location>
</feature>
<dbReference type="Pfam" id="PF13229">
    <property type="entry name" value="Beta_helix"/>
    <property type="match status" value="1"/>
</dbReference>
<dbReference type="InterPro" id="IPR012334">
    <property type="entry name" value="Pectin_lyas_fold"/>
</dbReference>
<organism evidence="2 3">
    <name type="scientific">Bacillus safensis</name>
    <dbReference type="NCBI Taxonomy" id="561879"/>
    <lineage>
        <taxon>Bacteria</taxon>
        <taxon>Bacillati</taxon>
        <taxon>Bacillota</taxon>
        <taxon>Bacilli</taxon>
        <taxon>Bacillales</taxon>
        <taxon>Bacillaceae</taxon>
        <taxon>Bacillus</taxon>
    </lineage>
</organism>